<keyword evidence="2" id="KW-1133">Transmembrane helix</keyword>
<feature type="region of interest" description="Disordered" evidence="1">
    <location>
        <begin position="1"/>
        <end position="21"/>
    </location>
</feature>
<feature type="region of interest" description="Disordered" evidence="1">
    <location>
        <begin position="210"/>
        <end position="231"/>
    </location>
</feature>
<gene>
    <name evidence="4" type="primary">cei</name>
    <name evidence="4" type="ORF">ACFQV2_10210</name>
</gene>
<feature type="domain" description="LytR/CpsA/Psr regulator C-terminal" evidence="3">
    <location>
        <begin position="100"/>
        <end position="187"/>
    </location>
</feature>
<evidence type="ECO:0000256" key="1">
    <source>
        <dbReference type="SAM" id="MobiDB-lite"/>
    </source>
</evidence>
<sequence length="239" mass="25333">MQGGPGRVRSRRETGGGGPRYRKRRPLPALVFLAVLAIAAGAIWIQILENADAERVDARTCPASALPPEALKGVTTPPGDVLPADALDGTAPMPARNALVRVLNASGQNRQATSVTEALRELGFAKLADPENDQLYPEGTLACHGQIRFGAQGVSAARTLSLLVPCAELVRDDRQDATVDFAVGQRFDHVTPRPEGRKALEQLAQWAQDNPGQQGGLQANGKGPKLSPDLLSAARDVRC</sequence>
<keyword evidence="5" id="KW-1185">Reference proteome</keyword>
<dbReference type="InterPro" id="IPR027381">
    <property type="entry name" value="LytR/CpsA/Psr_C"/>
</dbReference>
<evidence type="ECO:0000259" key="3">
    <source>
        <dbReference type="Pfam" id="PF13399"/>
    </source>
</evidence>
<name>A0ABW2TM10_9PSEU</name>
<dbReference type="Pfam" id="PF13399">
    <property type="entry name" value="LytR_C"/>
    <property type="match status" value="1"/>
</dbReference>
<feature type="transmembrane region" description="Helical" evidence="2">
    <location>
        <begin position="27"/>
        <end position="47"/>
    </location>
</feature>
<evidence type="ECO:0000256" key="2">
    <source>
        <dbReference type="SAM" id="Phobius"/>
    </source>
</evidence>
<dbReference type="NCBIfam" id="NF035953">
    <property type="entry name" value="integrity_Cei"/>
    <property type="match status" value="1"/>
</dbReference>
<comment type="caution">
    <text evidence="4">The sequence shown here is derived from an EMBL/GenBank/DDBJ whole genome shotgun (WGS) entry which is preliminary data.</text>
</comment>
<accession>A0ABW2TM10</accession>
<keyword evidence="2" id="KW-0812">Transmembrane</keyword>
<dbReference type="Proteomes" id="UP001596512">
    <property type="component" value="Unassembled WGS sequence"/>
</dbReference>
<keyword evidence="2" id="KW-0472">Membrane</keyword>
<organism evidence="4 5">
    <name type="scientific">Actinokineospora soli</name>
    <dbReference type="NCBI Taxonomy" id="1048753"/>
    <lineage>
        <taxon>Bacteria</taxon>
        <taxon>Bacillati</taxon>
        <taxon>Actinomycetota</taxon>
        <taxon>Actinomycetes</taxon>
        <taxon>Pseudonocardiales</taxon>
        <taxon>Pseudonocardiaceae</taxon>
        <taxon>Actinokineospora</taxon>
    </lineage>
</organism>
<evidence type="ECO:0000313" key="4">
    <source>
        <dbReference type="EMBL" id="MFC7613873.1"/>
    </source>
</evidence>
<protein>
    <submittedName>
        <fullName evidence="4">Envelope integrity protein Cei</fullName>
    </submittedName>
</protein>
<dbReference type="EMBL" id="JBHTEY010000004">
    <property type="protein sequence ID" value="MFC7613873.1"/>
    <property type="molecule type" value="Genomic_DNA"/>
</dbReference>
<evidence type="ECO:0000313" key="5">
    <source>
        <dbReference type="Proteomes" id="UP001596512"/>
    </source>
</evidence>
<reference evidence="5" key="1">
    <citation type="journal article" date="2019" name="Int. J. Syst. Evol. Microbiol.">
        <title>The Global Catalogue of Microorganisms (GCM) 10K type strain sequencing project: providing services to taxonomists for standard genome sequencing and annotation.</title>
        <authorList>
            <consortium name="The Broad Institute Genomics Platform"/>
            <consortium name="The Broad Institute Genome Sequencing Center for Infectious Disease"/>
            <person name="Wu L."/>
            <person name="Ma J."/>
        </authorList>
    </citation>
    <scope>NUCLEOTIDE SEQUENCE [LARGE SCALE GENOMIC DNA]</scope>
    <source>
        <strain evidence="5">JCM 17695</strain>
    </source>
</reference>
<proteinExistence type="predicted"/>